<protein>
    <submittedName>
        <fullName evidence="1">Uncharacterized protein</fullName>
    </submittedName>
</protein>
<dbReference type="EMBL" id="GBRH01196852">
    <property type="protein sequence ID" value="JAE01044.1"/>
    <property type="molecule type" value="Transcribed_RNA"/>
</dbReference>
<proteinExistence type="predicted"/>
<dbReference type="AlphaFoldDB" id="A0A0A9EPX4"/>
<evidence type="ECO:0000313" key="1">
    <source>
        <dbReference type="EMBL" id="JAE01044.1"/>
    </source>
</evidence>
<sequence>MSLKKRTDPVLEAPTQGEVWRRIIRGKPYPYTVQCREAASNLGPRHKWSDLPLRQPALHRVNVLHNLYL</sequence>
<organism evidence="1">
    <name type="scientific">Arundo donax</name>
    <name type="common">Giant reed</name>
    <name type="synonym">Donax arundinaceus</name>
    <dbReference type="NCBI Taxonomy" id="35708"/>
    <lineage>
        <taxon>Eukaryota</taxon>
        <taxon>Viridiplantae</taxon>
        <taxon>Streptophyta</taxon>
        <taxon>Embryophyta</taxon>
        <taxon>Tracheophyta</taxon>
        <taxon>Spermatophyta</taxon>
        <taxon>Magnoliopsida</taxon>
        <taxon>Liliopsida</taxon>
        <taxon>Poales</taxon>
        <taxon>Poaceae</taxon>
        <taxon>PACMAD clade</taxon>
        <taxon>Arundinoideae</taxon>
        <taxon>Arundineae</taxon>
        <taxon>Arundo</taxon>
    </lineage>
</organism>
<reference evidence="1" key="2">
    <citation type="journal article" date="2015" name="Data Brief">
        <title>Shoot transcriptome of the giant reed, Arundo donax.</title>
        <authorList>
            <person name="Barrero R.A."/>
            <person name="Guerrero F.D."/>
            <person name="Moolhuijzen P."/>
            <person name="Goolsby J.A."/>
            <person name="Tidwell J."/>
            <person name="Bellgard S.E."/>
            <person name="Bellgard M.I."/>
        </authorList>
    </citation>
    <scope>NUCLEOTIDE SEQUENCE</scope>
    <source>
        <tissue evidence="1">Shoot tissue taken approximately 20 cm above the soil surface</tissue>
    </source>
</reference>
<reference evidence="1" key="1">
    <citation type="submission" date="2014-09" db="EMBL/GenBank/DDBJ databases">
        <authorList>
            <person name="Magalhaes I.L.F."/>
            <person name="Oliveira U."/>
            <person name="Santos F.R."/>
            <person name="Vidigal T.H.D.A."/>
            <person name="Brescovit A.D."/>
            <person name="Santos A.J."/>
        </authorList>
    </citation>
    <scope>NUCLEOTIDE SEQUENCE</scope>
    <source>
        <tissue evidence="1">Shoot tissue taken approximately 20 cm above the soil surface</tissue>
    </source>
</reference>
<accession>A0A0A9EPX4</accession>
<name>A0A0A9EPX4_ARUDO</name>